<evidence type="ECO:0000313" key="1">
    <source>
        <dbReference type="EMBL" id="JAH92959.1"/>
    </source>
</evidence>
<reference evidence="1" key="2">
    <citation type="journal article" date="2015" name="Fish Shellfish Immunol.">
        <title>Early steps in the European eel (Anguilla anguilla)-Vibrio vulnificus interaction in the gills: Role of the RtxA13 toxin.</title>
        <authorList>
            <person name="Callol A."/>
            <person name="Pajuelo D."/>
            <person name="Ebbesson L."/>
            <person name="Teles M."/>
            <person name="MacKenzie S."/>
            <person name="Amaro C."/>
        </authorList>
    </citation>
    <scope>NUCLEOTIDE SEQUENCE</scope>
</reference>
<protein>
    <submittedName>
        <fullName evidence="1">Uncharacterized protein</fullName>
    </submittedName>
</protein>
<organism evidence="1">
    <name type="scientific">Anguilla anguilla</name>
    <name type="common">European freshwater eel</name>
    <name type="synonym">Muraena anguilla</name>
    <dbReference type="NCBI Taxonomy" id="7936"/>
    <lineage>
        <taxon>Eukaryota</taxon>
        <taxon>Metazoa</taxon>
        <taxon>Chordata</taxon>
        <taxon>Craniata</taxon>
        <taxon>Vertebrata</taxon>
        <taxon>Euteleostomi</taxon>
        <taxon>Actinopterygii</taxon>
        <taxon>Neopterygii</taxon>
        <taxon>Teleostei</taxon>
        <taxon>Anguilliformes</taxon>
        <taxon>Anguillidae</taxon>
        <taxon>Anguilla</taxon>
    </lineage>
</organism>
<name>A0A0E9WRB0_ANGAN</name>
<dbReference type="EMBL" id="GBXM01015618">
    <property type="protein sequence ID" value="JAH92959.1"/>
    <property type="molecule type" value="Transcribed_RNA"/>
</dbReference>
<proteinExistence type="predicted"/>
<reference evidence="1" key="1">
    <citation type="submission" date="2014-11" db="EMBL/GenBank/DDBJ databases">
        <authorList>
            <person name="Amaro Gonzalez C."/>
        </authorList>
    </citation>
    <scope>NUCLEOTIDE SEQUENCE</scope>
</reference>
<accession>A0A0E9WRB0</accession>
<sequence>MQCSARRREDRVRVRLHFGLFRRAACSLVARHKFHLKMADWREEGEGREHVKVDLNAAMFSSCTYLLRVHPGRCHFSISHYITGI</sequence>
<dbReference type="AlphaFoldDB" id="A0A0E9WRB0"/>